<dbReference type="EMBL" id="BMQD01000010">
    <property type="protein sequence ID" value="GGK73379.1"/>
    <property type="molecule type" value="Genomic_DNA"/>
</dbReference>
<evidence type="ECO:0000259" key="3">
    <source>
        <dbReference type="PROSITE" id="PS50977"/>
    </source>
</evidence>
<dbReference type="SUPFAM" id="SSF46689">
    <property type="entry name" value="Homeodomain-like"/>
    <property type="match status" value="1"/>
</dbReference>
<dbReference type="Proteomes" id="UP000627984">
    <property type="component" value="Unassembled WGS sequence"/>
</dbReference>
<dbReference type="GO" id="GO:0000976">
    <property type="term" value="F:transcription cis-regulatory region binding"/>
    <property type="evidence" value="ECO:0007669"/>
    <property type="project" value="TreeGrafter"/>
</dbReference>
<dbReference type="InterPro" id="IPR050109">
    <property type="entry name" value="HTH-type_TetR-like_transc_reg"/>
</dbReference>
<reference evidence="4" key="1">
    <citation type="journal article" date="2014" name="Int. J. Syst. Evol. Microbiol.">
        <title>Complete genome sequence of Corynebacterium casei LMG S-19264T (=DSM 44701T), isolated from a smear-ripened cheese.</title>
        <authorList>
            <consortium name="US DOE Joint Genome Institute (JGI-PGF)"/>
            <person name="Walter F."/>
            <person name="Albersmeier A."/>
            <person name="Kalinowski J."/>
            <person name="Ruckert C."/>
        </authorList>
    </citation>
    <scope>NUCLEOTIDE SEQUENCE</scope>
    <source>
        <strain evidence="4">JCM 3093</strain>
    </source>
</reference>
<dbReference type="GO" id="GO:0003700">
    <property type="term" value="F:DNA-binding transcription factor activity"/>
    <property type="evidence" value="ECO:0007669"/>
    <property type="project" value="TreeGrafter"/>
</dbReference>
<dbReference type="AlphaFoldDB" id="A0AA37BIF3"/>
<dbReference type="Pfam" id="PF00440">
    <property type="entry name" value="TetR_N"/>
    <property type="match status" value="1"/>
</dbReference>
<dbReference type="InterPro" id="IPR009057">
    <property type="entry name" value="Homeodomain-like_sf"/>
</dbReference>
<evidence type="ECO:0000256" key="2">
    <source>
        <dbReference type="PROSITE-ProRule" id="PRU00335"/>
    </source>
</evidence>
<feature type="domain" description="HTH tetR-type" evidence="3">
    <location>
        <begin position="18"/>
        <end position="78"/>
    </location>
</feature>
<sequence>MRTVRLYAPVWKTVRVGRLNAGDWARAALEALAEGGLAAVAVEPVAVRLGTTKGSFYWHFANRRALVEAALALWETGTEEIIEGLLEVSDPVLRMRTLLEFAFGDPADSKVAFQLVSAADDPLAAETARRVSMRRLEFMGATLEEAGQPPDLARGRAVAGYSVYLGMAALHRIGAVDEPIGAFMELALSEMGLA</sequence>
<evidence type="ECO:0000256" key="1">
    <source>
        <dbReference type="ARBA" id="ARBA00023125"/>
    </source>
</evidence>
<gene>
    <name evidence="4" type="ORF">GCM10010126_36000</name>
</gene>
<organism evidence="4 5">
    <name type="scientific">Planomonospora parontospora</name>
    <dbReference type="NCBI Taxonomy" id="58119"/>
    <lineage>
        <taxon>Bacteria</taxon>
        <taxon>Bacillati</taxon>
        <taxon>Actinomycetota</taxon>
        <taxon>Actinomycetes</taxon>
        <taxon>Streptosporangiales</taxon>
        <taxon>Streptosporangiaceae</taxon>
        <taxon>Planomonospora</taxon>
    </lineage>
</organism>
<name>A0AA37BIF3_9ACTN</name>
<dbReference type="PANTHER" id="PTHR30055">
    <property type="entry name" value="HTH-TYPE TRANSCRIPTIONAL REGULATOR RUTR"/>
    <property type="match status" value="1"/>
</dbReference>
<evidence type="ECO:0000313" key="5">
    <source>
        <dbReference type="Proteomes" id="UP000627984"/>
    </source>
</evidence>
<comment type="caution">
    <text evidence="4">The sequence shown here is derived from an EMBL/GenBank/DDBJ whole genome shotgun (WGS) entry which is preliminary data.</text>
</comment>
<dbReference type="PRINTS" id="PR00455">
    <property type="entry name" value="HTHTETR"/>
</dbReference>
<feature type="DNA-binding region" description="H-T-H motif" evidence="2">
    <location>
        <begin position="41"/>
        <end position="60"/>
    </location>
</feature>
<proteinExistence type="predicted"/>
<dbReference type="PROSITE" id="PS50977">
    <property type="entry name" value="HTH_TETR_2"/>
    <property type="match status" value="1"/>
</dbReference>
<protein>
    <recommendedName>
        <fullName evidence="3">HTH tetR-type domain-containing protein</fullName>
    </recommendedName>
</protein>
<accession>A0AA37BIF3</accession>
<dbReference type="PANTHER" id="PTHR30055:SF239">
    <property type="entry name" value="TRANSCRIPTIONAL REGULATORY PROTEIN"/>
    <property type="match status" value="1"/>
</dbReference>
<keyword evidence="1 2" id="KW-0238">DNA-binding</keyword>
<dbReference type="Gene3D" id="1.10.357.10">
    <property type="entry name" value="Tetracycline Repressor, domain 2"/>
    <property type="match status" value="1"/>
</dbReference>
<evidence type="ECO:0000313" key="4">
    <source>
        <dbReference type="EMBL" id="GGK73379.1"/>
    </source>
</evidence>
<dbReference type="InterPro" id="IPR001647">
    <property type="entry name" value="HTH_TetR"/>
</dbReference>
<reference evidence="4" key="2">
    <citation type="submission" date="2022-09" db="EMBL/GenBank/DDBJ databases">
        <authorList>
            <person name="Sun Q."/>
            <person name="Ohkuma M."/>
        </authorList>
    </citation>
    <scope>NUCLEOTIDE SEQUENCE</scope>
    <source>
        <strain evidence="4">JCM 3093</strain>
    </source>
</reference>